<evidence type="ECO:0000313" key="6">
    <source>
        <dbReference type="EMBL" id="GIH09394.1"/>
    </source>
</evidence>
<sequence>MDPEIRHLRAICAIGDAGSLSRAAGQLGITQPALTTLLQRIERGVGGQLFVRGRSGVRPTALGEHAIARARLVLSELDGFIGDLARGARSPSAAINMGVAHMECVGTMLSRMQHAMPGVVMNLLVEPSAVTLTQSLAHHRLDIALVGMMDDYPVPLAATLAQRTFIPRLPVFVAMADTHPLAAQPSVALADLAHEHWICPPGPDDGSLASLRDACRHAGFEPSIRYQAPSGGGRALITSGQAIQLVEPTSKPVGGLATRPLTGEPLRMRLILAWQRDRITASEATDIYSAIAQAYSEHAAANPTYAPWWAAHPEVHPSPTGR</sequence>
<dbReference type="InterPro" id="IPR036388">
    <property type="entry name" value="WH-like_DNA-bd_sf"/>
</dbReference>
<evidence type="ECO:0000313" key="7">
    <source>
        <dbReference type="Proteomes" id="UP000612899"/>
    </source>
</evidence>
<dbReference type="AlphaFoldDB" id="A0A8J3QGU3"/>
<dbReference type="PANTHER" id="PTHR30346:SF30">
    <property type="entry name" value="SMALL NEUTRAL PROTEASE REGULATORY PROTEIN"/>
    <property type="match status" value="1"/>
</dbReference>
<dbReference type="InterPro" id="IPR036390">
    <property type="entry name" value="WH_DNA-bd_sf"/>
</dbReference>
<reference evidence="6" key="1">
    <citation type="submission" date="2021-01" db="EMBL/GenBank/DDBJ databases">
        <title>Whole genome shotgun sequence of Rhizocola hellebori NBRC 109834.</title>
        <authorList>
            <person name="Komaki H."/>
            <person name="Tamura T."/>
        </authorList>
    </citation>
    <scope>NUCLEOTIDE SEQUENCE</scope>
    <source>
        <strain evidence="6">NBRC 109834</strain>
    </source>
</reference>
<dbReference type="Gene3D" id="3.40.190.10">
    <property type="entry name" value="Periplasmic binding protein-like II"/>
    <property type="match status" value="2"/>
</dbReference>
<dbReference type="PRINTS" id="PR00039">
    <property type="entry name" value="HTHLYSR"/>
</dbReference>
<evidence type="ECO:0000256" key="3">
    <source>
        <dbReference type="ARBA" id="ARBA00023125"/>
    </source>
</evidence>
<gene>
    <name evidence="6" type="ORF">Rhe02_74610</name>
</gene>
<keyword evidence="4" id="KW-0804">Transcription</keyword>
<proteinExistence type="inferred from homology"/>
<dbReference type="GO" id="GO:0003677">
    <property type="term" value="F:DNA binding"/>
    <property type="evidence" value="ECO:0007669"/>
    <property type="project" value="UniProtKB-KW"/>
</dbReference>
<comment type="similarity">
    <text evidence="1">Belongs to the LysR transcriptional regulatory family.</text>
</comment>
<dbReference type="SUPFAM" id="SSF53850">
    <property type="entry name" value="Periplasmic binding protein-like II"/>
    <property type="match status" value="1"/>
</dbReference>
<dbReference type="InterPro" id="IPR000847">
    <property type="entry name" value="LysR_HTH_N"/>
</dbReference>
<dbReference type="GO" id="GO:0003700">
    <property type="term" value="F:DNA-binding transcription factor activity"/>
    <property type="evidence" value="ECO:0007669"/>
    <property type="project" value="InterPro"/>
</dbReference>
<keyword evidence="2" id="KW-0805">Transcription regulation</keyword>
<comment type="caution">
    <text evidence="6">The sequence shown here is derived from an EMBL/GenBank/DDBJ whole genome shotgun (WGS) entry which is preliminary data.</text>
</comment>
<dbReference type="GO" id="GO:0032993">
    <property type="term" value="C:protein-DNA complex"/>
    <property type="evidence" value="ECO:0007669"/>
    <property type="project" value="TreeGrafter"/>
</dbReference>
<name>A0A8J3QGU3_9ACTN</name>
<dbReference type="CDD" id="cd08414">
    <property type="entry name" value="PBP2_LTTR_aromatics_like"/>
    <property type="match status" value="1"/>
</dbReference>
<evidence type="ECO:0000256" key="2">
    <source>
        <dbReference type="ARBA" id="ARBA00023015"/>
    </source>
</evidence>
<evidence type="ECO:0000256" key="1">
    <source>
        <dbReference type="ARBA" id="ARBA00009437"/>
    </source>
</evidence>
<dbReference type="Gene3D" id="1.10.10.10">
    <property type="entry name" value="Winged helix-like DNA-binding domain superfamily/Winged helix DNA-binding domain"/>
    <property type="match status" value="1"/>
</dbReference>
<feature type="domain" description="HTH lysR-type" evidence="5">
    <location>
        <begin position="3"/>
        <end position="60"/>
    </location>
</feature>
<dbReference type="EMBL" id="BONY01000067">
    <property type="protein sequence ID" value="GIH09394.1"/>
    <property type="molecule type" value="Genomic_DNA"/>
</dbReference>
<dbReference type="RefSeq" id="WP_203913129.1">
    <property type="nucleotide sequence ID" value="NZ_BONY01000067.1"/>
</dbReference>
<organism evidence="6 7">
    <name type="scientific">Rhizocola hellebori</name>
    <dbReference type="NCBI Taxonomy" id="1392758"/>
    <lineage>
        <taxon>Bacteria</taxon>
        <taxon>Bacillati</taxon>
        <taxon>Actinomycetota</taxon>
        <taxon>Actinomycetes</taxon>
        <taxon>Micromonosporales</taxon>
        <taxon>Micromonosporaceae</taxon>
        <taxon>Rhizocola</taxon>
    </lineage>
</organism>
<dbReference type="PANTHER" id="PTHR30346">
    <property type="entry name" value="TRANSCRIPTIONAL DUAL REGULATOR HCAR-RELATED"/>
    <property type="match status" value="1"/>
</dbReference>
<evidence type="ECO:0000259" key="5">
    <source>
        <dbReference type="PROSITE" id="PS50931"/>
    </source>
</evidence>
<keyword evidence="7" id="KW-1185">Reference proteome</keyword>
<evidence type="ECO:0000256" key="4">
    <source>
        <dbReference type="ARBA" id="ARBA00023163"/>
    </source>
</evidence>
<dbReference type="Proteomes" id="UP000612899">
    <property type="component" value="Unassembled WGS sequence"/>
</dbReference>
<protein>
    <submittedName>
        <fullName evidence="6">LysR family transcriptional regulator</fullName>
    </submittedName>
</protein>
<keyword evidence="3" id="KW-0238">DNA-binding</keyword>
<accession>A0A8J3QGU3</accession>
<dbReference type="SUPFAM" id="SSF46785">
    <property type="entry name" value="Winged helix' DNA-binding domain"/>
    <property type="match status" value="1"/>
</dbReference>
<dbReference type="Pfam" id="PF00126">
    <property type="entry name" value="HTH_1"/>
    <property type="match status" value="1"/>
</dbReference>
<dbReference type="PROSITE" id="PS50931">
    <property type="entry name" value="HTH_LYSR"/>
    <property type="match status" value="1"/>
</dbReference>
<dbReference type="Pfam" id="PF03466">
    <property type="entry name" value="LysR_substrate"/>
    <property type="match status" value="1"/>
</dbReference>
<dbReference type="InterPro" id="IPR005119">
    <property type="entry name" value="LysR_subst-bd"/>
</dbReference>